<name>A0A5P9S9A2_9BETA</name>
<organism evidence="1">
    <name type="scientific">Human betaherpesvirus 6</name>
    <dbReference type="NCBI Taxonomy" id="10368"/>
    <lineage>
        <taxon>Viruses</taxon>
        <taxon>Duplodnaviria</taxon>
        <taxon>Heunggongvirae</taxon>
        <taxon>Peploviricota</taxon>
        <taxon>Herviviricetes</taxon>
        <taxon>Herpesvirales</taxon>
        <taxon>Orthoherpesviridae</taxon>
        <taxon>Betaherpesvirinae</taxon>
        <taxon>Roseolovirus</taxon>
    </lineage>
</organism>
<sequence length="240" mass="27133">MVSTCTSFCAFPPRLLYRQGKACIVYSPPYKYPEFTKKSPIYTPRPALGCTCHSKNVAALLLHPPLHPLLEDRPHPCTRIRVNPTRIPTSFQSRNYGAGSLRNKKIFSRSLYLASLCGTHVFIHSKSSELIVNIELLKIQNHGGQTIKTLTSFAIVRKDNDGQDWETCTRFASVSIEDILRSKPAANGTCCPPRDVHHDRPTLQSSNSWTRTEYFEPWQDVVDAYVPINDNHCPNDSYVV</sequence>
<accession>A0A5P9S9A2</accession>
<dbReference type="EMBL" id="KY290193">
    <property type="protein sequence ID" value="QFV59554.1"/>
    <property type="molecule type" value="Genomic_DNA"/>
</dbReference>
<reference evidence="1" key="1">
    <citation type="journal article" date="2018" name="BMC Genomics">
        <title>Comparative genomic, transcriptomic, and proteomic reannotation of human herpesvirus 6.</title>
        <authorList>
            <person name="Greninger A.L."/>
            <person name="Knudsen G.M."/>
            <person name="Roychoudhury P."/>
            <person name="Hanson D.J."/>
            <person name="Sedlak R.H."/>
            <person name="Xie H."/>
            <person name="Guan J."/>
            <person name="Nguyen T."/>
            <person name="Peddu V."/>
            <person name="Boeckh M."/>
            <person name="Huang M.L."/>
            <person name="Cook L."/>
            <person name="Depledge D.P."/>
            <person name="Zerr D.M."/>
            <person name="Koelle D.M."/>
            <person name="Gantt S."/>
            <person name="Yoshikawa T."/>
            <person name="Caserta M."/>
            <person name="Hill J.A."/>
            <person name="Jerome K.R."/>
        </authorList>
    </citation>
    <scope>NUCLEOTIDE SEQUENCE</scope>
    <source>
        <strain evidence="1">NY-200</strain>
    </source>
</reference>
<evidence type="ECO:0000313" key="1">
    <source>
        <dbReference type="EMBL" id="QFV59554.1"/>
    </source>
</evidence>
<protein>
    <submittedName>
        <fullName evidence="1">U98</fullName>
    </submittedName>
</protein>
<proteinExistence type="predicted"/>